<accession>A0A9W6ILU7</accession>
<protein>
    <submittedName>
        <fullName evidence="2">Uncharacterized protein</fullName>
    </submittedName>
</protein>
<reference evidence="2" key="1">
    <citation type="journal article" date="2014" name="Int. J. Syst. Evol. Microbiol.">
        <title>Complete genome sequence of Corynebacterium casei LMG S-19264T (=DSM 44701T), isolated from a smear-ripened cheese.</title>
        <authorList>
            <consortium name="US DOE Joint Genome Institute (JGI-PGF)"/>
            <person name="Walter F."/>
            <person name="Albersmeier A."/>
            <person name="Kalinowski J."/>
            <person name="Ruckert C."/>
        </authorList>
    </citation>
    <scope>NUCLEOTIDE SEQUENCE</scope>
    <source>
        <strain evidence="2">VKM B-1513</strain>
    </source>
</reference>
<reference evidence="2" key="2">
    <citation type="submission" date="2023-01" db="EMBL/GenBank/DDBJ databases">
        <authorList>
            <person name="Sun Q."/>
            <person name="Evtushenko L."/>
        </authorList>
    </citation>
    <scope>NUCLEOTIDE SEQUENCE</scope>
    <source>
        <strain evidence="2">VKM B-1513</strain>
    </source>
</reference>
<evidence type="ECO:0000313" key="3">
    <source>
        <dbReference type="Proteomes" id="UP001143486"/>
    </source>
</evidence>
<organism evidence="2 3">
    <name type="scientific">Maricaulis virginensis</name>
    <dbReference type="NCBI Taxonomy" id="144022"/>
    <lineage>
        <taxon>Bacteria</taxon>
        <taxon>Pseudomonadati</taxon>
        <taxon>Pseudomonadota</taxon>
        <taxon>Alphaproteobacteria</taxon>
        <taxon>Maricaulales</taxon>
        <taxon>Maricaulaceae</taxon>
        <taxon>Maricaulis</taxon>
    </lineage>
</organism>
<evidence type="ECO:0000313" key="2">
    <source>
        <dbReference type="EMBL" id="GLK51485.1"/>
    </source>
</evidence>
<gene>
    <name evidence="2" type="ORF">GCM10017621_09930</name>
</gene>
<dbReference type="AlphaFoldDB" id="A0A9W6ILU7"/>
<proteinExistence type="predicted"/>
<name>A0A9W6ILU7_9PROT</name>
<sequence length="167" mass="18499">MTADTWMWSRAALGPFTYETPFREERFAAHLPGYTFRTVDPEPGSPPGARRIAATPPGEEAPTIDFLGHDDVPGLVSIRVREPGRIANAWHVGSRFGDTLLRPDDCFATHEIPGREADLFCKQAGEPDGPVYWFRTRISDLEGLVPDEAVIRDSTLYEIGWVAFGPG</sequence>
<keyword evidence="3" id="KW-1185">Reference proteome</keyword>
<dbReference type="Gene3D" id="2.60.460.10">
    <property type="entry name" value="protein yfey like domain"/>
    <property type="match status" value="1"/>
</dbReference>
<dbReference type="InterPro" id="IPR038714">
    <property type="entry name" value="YfeY-like_sf"/>
</dbReference>
<evidence type="ECO:0000256" key="1">
    <source>
        <dbReference type="SAM" id="MobiDB-lite"/>
    </source>
</evidence>
<dbReference type="EMBL" id="BSFE01000002">
    <property type="protein sequence ID" value="GLK51485.1"/>
    <property type="molecule type" value="Genomic_DNA"/>
</dbReference>
<comment type="caution">
    <text evidence="2">The sequence shown here is derived from an EMBL/GenBank/DDBJ whole genome shotgun (WGS) entry which is preliminary data.</text>
</comment>
<feature type="region of interest" description="Disordered" evidence="1">
    <location>
        <begin position="39"/>
        <end position="59"/>
    </location>
</feature>
<dbReference type="Proteomes" id="UP001143486">
    <property type="component" value="Unassembled WGS sequence"/>
</dbReference>
<dbReference type="RefSeq" id="WP_271185865.1">
    <property type="nucleotide sequence ID" value="NZ_BSFE01000002.1"/>
</dbReference>